<evidence type="ECO:0000256" key="8">
    <source>
        <dbReference type="ARBA" id="ARBA00023027"/>
    </source>
</evidence>
<dbReference type="GO" id="GO:0035529">
    <property type="term" value="F:NADH pyrophosphatase activity"/>
    <property type="evidence" value="ECO:0007669"/>
    <property type="project" value="TreeGrafter"/>
</dbReference>
<dbReference type="EC" id="3.6.1.22" evidence="4"/>
<comment type="similarity">
    <text evidence="3">Belongs to the Nudix hydrolase family. NudC subfamily.</text>
</comment>
<dbReference type="PROSITE" id="PS00893">
    <property type="entry name" value="NUDIX_BOX"/>
    <property type="match status" value="1"/>
</dbReference>
<dbReference type="SUPFAM" id="SSF55811">
    <property type="entry name" value="Nudix"/>
    <property type="match status" value="1"/>
</dbReference>
<keyword evidence="6 11" id="KW-0378">Hydrolase</keyword>
<dbReference type="NCBIfam" id="NF001299">
    <property type="entry name" value="PRK00241.1"/>
    <property type="match status" value="1"/>
</dbReference>
<reference evidence="11" key="1">
    <citation type="submission" date="2020-02" db="EMBL/GenBank/DDBJ databases">
        <authorList>
            <person name="Meier V. D."/>
        </authorList>
    </citation>
    <scope>NUCLEOTIDE SEQUENCE</scope>
    <source>
        <strain evidence="11">AVDCRST_MAG75</strain>
    </source>
</reference>
<evidence type="ECO:0000256" key="9">
    <source>
        <dbReference type="ARBA" id="ARBA00023679"/>
    </source>
</evidence>
<dbReference type="EMBL" id="CADCUO010000081">
    <property type="protein sequence ID" value="CAA9388389.1"/>
    <property type="molecule type" value="Genomic_DNA"/>
</dbReference>
<dbReference type="InterPro" id="IPR015376">
    <property type="entry name" value="Znr_NADH_PPase"/>
</dbReference>
<comment type="catalytic activity">
    <reaction evidence="9">
        <text>a 5'-end NAD(+)-phospho-ribonucleoside in mRNA + H2O = a 5'-end phospho-adenosine-phospho-ribonucleoside in mRNA + beta-nicotinamide D-ribonucleotide + 2 H(+)</text>
        <dbReference type="Rhea" id="RHEA:60876"/>
        <dbReference type="Rhea" id="RHEA-COMP:15698"/>
        <dbReference type="Rhea" id="RHEA-COMP:15719"/>
        <dbReference type="ChEBI" id="CHEBI:14649"/>
        <dbReference type="ChEBI" id="CHEBI:15377"/>
        <dbReference type="ChEBI" id="CHEBI:15378"/>
        <dbReference type="ChEBI" id="CHEBI:144029"/>
        <dbReference type="ChEBI" id="CHEBI:144051"/>
    </reaction>
    <physiologicalReaction direction="left-to-right" evidence="9">
        <dbReference type="Rhea" id="RHEA:60877"/>
    </physiologicalReaction>
</comment>
<dbReference type="InterPro" id="IPR015375">
    <property type="entry name" value="NADH_PPase-like_N"/>
</dbReference>
<accession>A0A6J4NHL5</accession>
<dbReference type="Pfam" id="PF00293">
    <property type="entry name" value="NUDIX"/>
    <property type="match status" value="1"/>
</dbReference>
<dbReference type="InterPro" id="IPR049734">
    <property type="entry name" value="NudC-like_C"/>
</dbReference>
<dbReference type="InterPro" id="IPR000086">
    <property type="entry name" value="NUDIX_hydrolase_dom"/>
</dbReference>
<evidence type="ECO:0000259" key="10">
    <source>
        <dbReference type="PROSITE" id="PS51462"/>
    </source>
</evidence>
<dbReference type="InterPro" id="IPR015797">
    <property type="entry name" value="NUDIX_hydrolase-like_dom_sf"/>
</dbReference>
<keyword evidence="5" id="KW-0479">Metal-binding</keyword>
<organism evidence="11">
    <name type="scientific">uncultured Propionibacteriaceae bacterium</name>
    <dbReference type="NCBI Taxonomy" id="257457"/>
    <lineage>
        <taxon>Bacteria</taxon>
        <taxon>Bacillati</taxon>
        <taxon>Actinomycetota</taxon>
        <taxon>Actinomycetes</taxon>
        <taxon>Propionibacteriales</taxon>
        <taxon>Propionibacteriaceae</taxon>
        <taxon>environmental samples</taxon>
    </lineage>
</organism>
<dbReference type="Pfam" id="PF09296">
    <property type="entry name" value="NUDIX-like"/>
    <property type="match status" value="1"/>
</dbReference>
<dbReference type="GO" id="GO:0005829">
    <property type="term" value="C:cytosol"/>
    <property type="evidence" value="ECO:0007669"/>
    <property type="project" value="TreeGrafter"/>
</dbReference>
<keyword evidence="8" id="KW-0520">NAD</keyword>
<comment type="cofactor">
    <cofactor evidence="1">
        <name>Mg(2+)</name>
        <dbReference type="ChEBI" id="CHEBI:18420"/>
    </cofactor>
</comment>
<dbReference type="Gene3D" id="3.90.79.10">
    <property type="entry name" value="Nucleoside Triphosphate Pyrophosphohydrolase"/>
    <property type="match status" value="1"/>
</dbReference>
<feature type="domain" description="Nudix hydrolase" evidence="10">
    <location>
        <begin position="149"/>
        <end position="279"/>
    </location>
</feature>
<dbReference type="GO" id="GO:0046872">
    <property type="term" value="F:metal ion binding"/>
    <property type="evidence" value="ECO:0007669"/>
    <property type="project" value="UniProtKB-KW"/>
</dbReference>
<dbReference type="Gene3D" id="3.90.79.20">
    <property type="match status" value="1"/>
</dbReference>
<dbReference type="Pfam" id="PF09297">
    <property type="entry name" value="Zn_ribbon_NUD"/>
    <property type="match status" value="1"/>
</dbReference>
<dbReference type="GO" id="GO:0006742">
    <property type="term" value="P:NADP+ catabolic process"/>
    <property type="evidence" value="ECO:0007669"/>
    <property type="project" value="TreeGrafter"/>
</dbReference>
<dbReference type="GO" id="GO:0019677">
    <property type="term" value="P:NAD+ catabolic process"/>
    <property type="evidence" value="ECO:0007669"/>
    <property type="project" value="TreeGrafter"/>
</dbReference>
<dbReference type="AlphaFoldDB" id="A0A6J4NHL5"/>
<dbReference type="PROSITE" id="PS51462">
    <property type="entry name" value="NUDIX"/>
    <property type="match status" value="1"/>
</dbReference>
<keyword evidence="7" id="KW-0460">Magnesium</keyword>
<dbReference type="InterPro" id="IPR050241">
    <property type="entry name" value="NAD-cap_RNA_hydrolase_NudC"/>
</dbReference>
<name>A0A6J4NHL5_9ACTN</name>
<dbReference type="PANTHER" id="PTHR42904">
    <property type="entry name" value="NUDIX HYDROLASE, NUDC SUBFAMILY"/>
    <property type="match status" value="1"/>
</dbReference>
<comment type="cofactor">
    <cofactor evidence="2">
        <name>Zn(2+)</name>
        <dbReference type="ChEBI" id="CHEBI:29105"/>
    </cofactor>
</comment>
<evidence type="ECO:0000256" key="2">
    <source>
        <dbReference type="ARBA" id="ARBA00001947"/>
    </source>
</evidence>
<gene>
    <name evidence="11" type="ORF">AVDCRST_MAG75-1421</name>
</gene>
<dbReference type="CDD" id="cd03429">
    <property type="entry name" value="NUDIX_NADH_pyrophosphatase_Nudt13"/>
    <property type="match status" value="1"/>
</dbReference>
<dbReference type="PANTHER" id="PTHR42904:SF6">
    <property type="entry name" value="NAD-CAPPED RNA HYDROLASE NUDT12"/>
    <property type="match status" value="1"/>
</dbReference>
<proteinExistence type="inferred from homology"/>
<evidence type="ECO:0000313" key="11">
    <source>
        <dbReference type="EMBL" id="CAA9388389.1"/>
    </source>
</evidence>
<sequence>MINWAMASDLDRVDQHRRSPEWVANLWHADDAKLLKLDANSRFTTNAGGSKLRMTKPFVKYDSQRHLLLGLLNGSPVFAVEALTEGEVHDFREIGNQLSDDERDIAAAATALRNWHRDEQFCPRCGAETTVINGGFARHCPSCKRDLFPRTDPAIIVAVVDLDDRLLLGRQGTWPGNRVSVLAGFVEAGESLEQAIHREVAEEVDITLSSVCYFGSQPWPFPRSLMLGYSARASSTEIYVDGEEIEFADWFTRDQVRNKVASGQLGLPGPSSIASRLIAAWLDNTLEV</sequence>
<evidence type="ECO:0000256" key="7">
    <source>
        <dbReference type="ARBA" id="ARBA00022842"/>
    </source>
</evidence>
<evidence type="ECO:0000256" key="3">
    <source>
        <dbReference type="ARBA" id="ARBA00009595"/>
    </source>
</evidence>
<protein>
    <recommendedName>
        <fullName evidence="4">NAD(+) diphosphatase</fullName>
        <ecNumber evidence="4">3.6.1.22</ecNumber>
    </recommendedName>
</protein>
<evidence type="ECO:0000256" key="1">
    <source>
        <dbReference type="ARBA" id="ARBA00001946"/>
    </source>
</evidence>
<dbReference type="InterPro" id="IPR020084">
    <property type="entry name" value="NUDIX_hydrolase_CS"/>
</dbReference>
<evidence type="ECO:0000256" key="5">
    <source>
        <dbReference type="ARBA" id="ARBA00022723"/>
    </source>
</evidence>
<evidence type="ECO:0000256" key="4">
    <source>
        <dbReference type="ARBA" id="ARBA00012381"/>
    </source>
</evidence>
<evidence type="ECO:0000256" key="6">
    <source>
        <dbReference type="ARBA" id="ARBA00022801"/>
    </source>
</evidence>